<dbReference type="HOGENOM" id="CLU_1438776_0_0_9"/>
<protein>
    <submittedName>
        <fullName evidence="1">Integrase core domain protein</fullName>
    </submittedName>
</protein>
<name>A0A060N9P5_CLOBO</name>
<sequence>MAYQGNRIGCNECEYCPKIYIEDNKMKWTSCKNLDHNKLRLYTQIFNGYDGSIRTCNICDKYKPAKWDKSGQNEWKGINAYIEYLDKEYYNTPSFLSYNKIRDTSIGGVTICIGKYDCYGEIQYNITLYDWITGSWFKNNQIKYPYKRKVVRTKSGKPKTTEIIDKKGIDNLENYFKNDNCEYLLNDK</sequence>
<dbReference type="RefSeq" id="WP_030032115.1">
    <property type="nucleotide sequence ID" value="NZ_BA000058.1"/>
</dbReference>
<dbReference type="EMBL" id="BA000058">
    <property type="protein sequence ID" value="BAO05019.1"/>
    <property type="molecule type" value="Genomic_DNA"/>
</dbReference>
<evidence type="ECO:0000313" key="1">
    <source>
        <dbReference type="EMBL" id="BAO05019.1"/>
    </source>
</evidence>
<organism evidence="1">
    <name type="scientific">Clostridium botulinum B str. Osaka05</name>
    <dbReference type="NCBI Taxonomy" id="1407017"/>
    <lineage>
        <taxon>Bacteria</taxon>
        <taxon>Bacillati</taxon>
        <taxon>Bacillota</taxon>
        <taxon>Clostridia</taxon>
        <taxon>Eubacteriales</taxon>
        <taxon>Clostridiaceae</taxon>
        <taxon>Clostridium</taxon>
    </lineage>
</organism>
<accession>A0A060N9P5</accession>
<dbReference type="Proteomes" id="UP000054164">
    <property type="component" value="Unassembled WGS sequence"/>
</dbReference>
<reference evidence="1" key="1">
    <citation type="submission" date="2013-10" db="EMBL/GenBank/DDBJ databases">
        <title>Draft genome sequence of Clostridium botulinum type B strain Osaka05.</title>
        <authorList>
            <person name="Sakaguchi Y."/>
            <person name="Hosomi K."/>
            <person name="Uchiyama J."/>
            <person name="Ogura Y."/>
            <person name="Sakaguchi M."/>
            <person name="Kohda T."/>
            <person name="Mukamoto M."/>
            <person name="Misawa N."/>
            <person name="Matsuzaki S."/>
            <person name="Hayashi T."/>
            <person name="Kozaki S."/>
        </authorList>
    </citation>
    <scope>NUCLEOTIDE SEQUENCE</scope>
    <source>
        <strain evidence="1">Osaka05</strain>
    </source>
</reference>
<proteinExistence type="predicted"/>
<dbReference type="AlphaFoldDB" id="A0A060N9P5"/>
<gene>
    <name evidence="1" type="ORF">CBO05P1_300</name>
</gene>